<proteinExistence type="predicted"/>
<organism evidence="3 4">
    <name type="scientific">Gaoshiqia sediminis</name>
    <dbReference type="NCBI Taxonomy" id="2986998"/>
    <lineage>
        <taxon>Bacteria</taxon>
        <taxon>Pseudomonadati</taxon>
        <taxon>Bacteroidota</taxon>
        <taxon>Bacteroidia</taxon>
        <taxon>Marinilabiliales</taxon>
        <taxon>Prolixibacteraceae</taxon>
        <taxon>Gaoshiqia</taxon>
    </lineage>
</organism>
<dbReference type="Pfam" id="PF02894">
    <property type="entry name" value="GFO_IDH_MocA_C"/>
    <property type="match status" value="1"/>
</dbReference>
<reference evidence="3" key="1">
    <citation type="submission" date="2022-10" db="EMBL/GenBank/DDBJ databases">
        <title>Gaoshiqiia sediminis gen. nov., sp. nov., isolated from coastal sediment.</title>
        <authorList>
            <person name="Yu W.X."/>
            <person name="Mu D.S."/>
            <person name="Du J.Z."/>
            <person name="Liang Y.Q."/>
        </authorList>
    </citation>
    <scope>NUCLEOTIDE SEQUENCE</scope>
    <source>
        <strain evidence="3">A06</strain>
    </source>
</reference>
<evidence type="ECO:0000259" key="1">
    <source>
        <dbReference type="Pfam" id="PF01408"/>
    </source>
</evidence>
<accession>A0AA41YCH5</accession>
<evidence type="ECO:0000313" key="3">
    <source>
        <dbReference type="EMBL" id="MCW0483938.1"/>
    </source>
</evidence>
<dbReference type="SUPFAM" id="SSF55347">
    <property type="entry name" value="Glyceraldehyde-3-phosphate dehydrogenase-like, C-terminal domain"/>
    <property type="match status" value="1"/>
</dbReference>
<comment type="caution">
    <text evidence="3">The sequence shown here is derived from an EMBL/GenBank/DDBJ whole genome shotgun (WGS) entry which is preliminary data.</text>
</comment>
<feature type="domain" description="Gfo/Idh/MocA-like oxidoreductase C-terminal" evidence="2">
    <location>
        <begin position="217"/>
        <end position="409"/>
    </location>
</feature>
<dbReference type="InterPro" id="IPR000683">
    <property type="entry name" value="Gfo/Idh/MocA-like_OxRdtase_N"/>
</dbReference>
<protein>
    <submittedName>
        <fullName evidence="3">Gfo/Idh/MocA family oxidoreductase</fullName>
    </submittedName>
</protein>
<sequence length="442" mass="49572">MSNNRRDFMKKMAIGTTGVIVGSPLISTGNIIGANERVRVAVMGVRSRGKSLARTLSGLKNAEIVYMCDVEQNALKDGINTVQKITGKAPVGVEDFRKVLDDKTIDALVIAAPDHWHAPATILACNAGKHVYVEKPCSHNPREGELMIQVAKKYNRLVQMGTQRRSWRVIREAMDMLHSGRIGKVYFAKAWYANDREPIGIGKVIPVPDSLNYELWQGPAPRVPYKDNLIPYNWHWHWHWGTGEALNNGTHELDLVRWGFNADYATKVSSTGGRYHYNDDWETPDTQIINFEFGDDKSAMWEGRSCNGRPVEGSGRGVVFYGTDGSMFTDGGNKFQIFDKNHKLVDEIKEGEDINVLDTTSPSGNLDEGHLYNFLDAIRTGARLNAEIETGHKSVLLCQLGNIAQRTGRILNIDQNNGHILNDAQAMEYWSRTYEPGWEPKI</sequence>
<dbReference type="EMBL" id="JAPAAF010000025">
    <property type="protein sequence ID" value="MCW0483938.1"/>
    <property type="molecule type" value="Genomic_DNA"/>
</dbReference>
<name>A0AA41YCH5_9BACT</name>
<gene>
    <name evidence="3" type="ORF">N2K84_14435</name>
</gene>
<dbReference type="PANTHER" id="PTHR43818">
    <property type="entry name" value="BCDNA.GH03377"/>
    <property type="match status" value="1"/>
</dbReference>
<dbReference type="PANTHER" id="PTHR43818:SF5">
    <property type="entry name" value="OXIDOREDUCTASE FAMILY PROTEIN"/>
    <property type="match status" value="1"/>
</dbReference>
<evidence type="ECO:0000259" key="2">
    <source>
        <dbReference type="Pfam" id="PF02894"/>
    </source>
</evidence>
<feature type="domain" description="Gfo/Idh/MocA-like oxidoreductase N-terminal" evidence="1">
    <location>
        <begin position="38"/>
        <end position="161"/>
    </location>
</feature>
<keyword evidence="4" id="KW-1185">Reference proteome</keyword>
<dbReference type="RefSeq" id="WP_282592530.1">
    <property type="nucleotide sequence ID" value="NZ_JAPAAF010000025.1"/>
</dbReference>
<dbReference type="PROSITE" id="PS51318">
    <property type="entry name" value="TAT"/>
    <property type="match status" value="1"/>
</dbReference>
<dbReference type="AlphaFoldDB" id="A0AA41YCH5"/>
<dbReference type="Pfam" id="PF01408">
    <property type="entry name" value="GFO_IDH_MocA"/>
    <property type="match status" value="1"/>
</dbReference>
<dbReference type="InterPro" id="IPR050463">
    <property type="entry name" value="Gfo/Idh/MocA_oxidrdct_glycsds"/>
</dbReference>
<dbReference type="Proteomes" id="UP001163821">
    <property type="component" value="Unassembled WGS sequence"/>
</dbReference>
<dbReference type="InterPro" id="IPR004104">
    <property type="entry name" value="Gfo/Idh/MocA-like_OxRdtase_C"/>
</dbReference>
<dbReference type="Gene3D" id="3.40.50.720">
    <property type="entry name" value="NAD(P)-binding Rossmann-like Domain"/>
    <property type="match status" value="1"/>
</dbReference>
<dbReference type="InterPro" id="IPR006311">
    <property type="entry name" value="TAT_signal"/>
</dbReference>
<dbReference type="Gene3D" id="3.30.360.10">
    <property type="entry name" value="Dihydrodipicolinate Reductase, domain 2"/>
    <property type="match status" value="1"/>
</dbReference>
<dbReference type="InterPro" id="IPR036291">
    <property type="entry name" value="NAD(P)-bd_dom_sf"/>
</dbReference>
<dbReference type="SUPFAM" id="SSF51735">
    <property type="entry name" value="NAD(P)-binding Rossmann-fold domains"/>
    <property type="match status" value="1"/>
</dbReference>
<dbReference type="GO" id="GO:0000166">
    <property type="term" value="F:nucleotide binding"/>
    <property type="evidence" value="ECO:0007669"/>
    <property type="project" value="InterPro"/>
</dbReference>
<evidence type="ECO:0000313" key="4">
    <source>
        <dbReference type="Proteomes" id="UP001163821"/>
    </source>
</evidence>